<dbReference type="EMBL" id="CAJNON010000322">
    <property type="protein sequence ID" value="CAF1194981.1"/>
    <property type="molecule type" value="Genomic_DNA"/>
</dbReference>
<organism evidence="1 2">
    <name type="scientific">Adineta steineri</name>
    <dbReference type="NCBI Taxonomy" id="433720"/>
    <lineage>
        <taxon>Eukaryota</taxon>
        <taxon>Metazoa</taxon>
        <taxon>Spiralia</taxon>
        <taxon>Gnathifera</taxon>
        <taxon>Rotifera</taxon>
        <taxon>Eurotatoria</taxon>
        <taxon>Bdelloidea</taxon>
        <taxon>Adinetida</taxon>
        <taxon>Adinetidae</taxon>
        <taxon>Adineta</taxon>
    </lineage>
</organism>
<dbReference type="Pfam" id="PF01186">
    <property type="entry name" value="Lysyl_oxidase"/>
    <property type="match status" value="1"/>
</dbReference>
<gene>
    <name evidence="1" type="ORF">VCS650_LOCUS25280</name>
</gene>
<dbReference type="GO" id="GO:0016641">
    <property type="term" value="F:oxidoreductase activity, acting on the CH-NH2 group of donors, oxygen as acceptor"/>
    <property type="evidence" value="ECO:0007669"/>
    <property type="project" value="InterPro"/>
</dbReference>
<reference evidence="1" key="1">
    <citation type="submission" date="2021-02" db="EMBL/GenBank/DDBJ databases">
        <authorList>
            <person name="Nowell W R."/>
        </authorList>
    </citation>
    <scope>NUCLEOTIDE SEQUENCE</scope>
</reference>
<sequence>MNRLVFRPGYFRNTQPPQYRGTLSLTLEQFWRITFLGPPRSVMIDSHYLIVRDFTFHVTLITDSVSVMKSDDRLGTIGGSFLQNYTLPVDPMLLLQRTGSACMSEDGWPPNSISPETTEYFYDDTCGVEEPQAPHVVGCQQCHCTHPLPTMSCVKALEMFVGRVNISLNFTRIRYNKTIADEWRFPNEPSINSFGEVAPVNIFEYLPDLQSNRVIYLYIEPDGCEIVEQCVGGSGWRRLLTFSTTTPNFGTQDLRLGTVSYFTDGLPNDAITKHHIFEYSPCHKHFHFSHYGSFTFGNLKDQSNLTNSKRGFCLQAVYRHANAEWSPLNQDYYTCSLQGIPAGWRDTYQSGIRCQWIDVTSIDTSIQSYIAPLYSSLNPDGFLCEGTPQPDTWVRTEFNTTCCSSQGCCGNSNETQCCGGEPVDRVGCETWEGAQEDNVSEVMVTLPLSGEGQVTEKCWNSTGSWGEKRDCGLKLHPKGKYLTCNKPGQQVALKNVISTDFYQVVRVCEASIALRSGLACIWNDSLANVIISHRDEPRDVHFICPPKRDSIETGGRFAVYFGPLFTELTLGDVSWSSIGQ</sequence>
<dbReference type="InterPro" id="IPR001695">
    <property type="entry name" value="Lysyl_oxidase"/>
</dbReference>
<protein>
    <submittedName>
        <fullName evidence="1">Uncharacterized protein</fullName>
    </submittedName>
</protein>
<dbReference type="Proteomes" id="UP000663891">
    <property type="component" value="Unassembled WGS sequence"/>
</dbReference>
<name>A0A814VSC0_9BILA</name>
<evidence type="ECO:0000313" key="2">
    <source>
        <dbReference type="Proteomes" id="UP000663891"/>
    </source>
</evidence>
<dbReference type="AlphaFoldDB" id="A0A814VSC0"/>
<dbReference type="GO" id="GO:0005507">
    <property type="term" value="F:copper ion binding"/>
    <property type="evidence" value="ECO:0007669"/>
    <property type="project" value="InterPro"/>
</dbReference>
<comment type="caution">
    <text evidence="1">The sequence shown here is derived from an EMBL/GenBank/DDBJ whole genome shotgun (WGS) entry which is preliminary data.</text>
</comment>
<evidence type="ECO:0000313" key="1">
    <source>
        <dbReference type="EMBL" id="CAF1194981.1"/>
    </source>
</evidence>
<accession>A0A814VSC0</accession>
<proteinExistence type="predicted"/>
<dbReference type="OrthoDB" id="10046034at2759"/>